<feature type="chain" id="PRO_5009128609" description="DUF4124 domain-containing protein" evidence="2">
    <location>
        <begin position="22"/>
        <end position="152"/>
    </location>
</feature>
<feature type="compositionally biased region" description="Basic and acidic residues" evidence="1">
    <location>
        <begin position="129"/>
        <end position="138"/>
    </location>
</feature>
<feature type="compositionally biased region" description="Low complexity" evidence="1">
    <location>
        <begin position="83"/>
        <end position="93"/>
    </location>
</feature>
<dbReference type="STRING" id="291169.A9E74_01572"/>
<dbReference type="RefSeq" id="WP_069296033.1">
    <property type="nucleotide sequence ID" value="NZ_MCRI01000014.1"/>
</dbReference>
<proteinExistence type="predicted"/>
<sequence length="152" mass="17413">MFIPQLSSCCLALVFAMAVQADAYKWIDDDGEVIYSQTPPVGKHYEKMDTPPPPSMNPEAAQKEIELLIEQQQATDKARAEQQQKQQQAQQTAAIVEENCRVARYNLQQYQDNPGRRVMDPQGNVTRPTEVERQEKISTLKQQVKQFCEQEN</sequence>
<feature type="signal peptide" evidence="2">
    <location>
        <begin position="1"/>
        <end position="21"/>
    </location>
</feature>
<organism evidence="4 5">
    <name type="scientific">Methylophaga muralis</name>
    <dbReference type="NCBI Taxonomy" id="291169"/>
    <lineage>
        <taxon>Bacteria</taxon>
        <taxon>Pseudomonadati</taxon>
        <taxon>Pseudomonadota</taxon>
        <taxon>Gammaproteobacteria</taxon>
        <taxon>Thiotrichales</taxon>
        <taxon>Piscirickettsiaceae</taxon>
        <taxon>Methylophaga</taxon>
    </lineage>
</organism>
<dbReference type="AlphaFoldDB" id="A0A1E3GS31"/>
<accession>A0A1E3GS31</accession>
<evidence type="ECO:0000256" key="1">
    <source>
        <dbReference type="SAM" id="MobiDB-lite"/>
    </source>
</evidence>
<name>A0A1E3GS31_9GAMM</name>
<dbReference type="InterPro" id="IPR025392">
    <property type="entry name" value="DUF4124"/>
</dbReference>
<reference evidence="4 5" key="1">
    <citation type="submission" date="2016-07" db="EMBL/GenBank/DDBJ databases">
        <title>Draft Genome Sequence of Methylophaga muralis Bur 1.</title>
        <authorList>
            <person name="Vasilenko O.V."/>
            <person name="Doronina N.V."/>
            <person name="Shmareva M.N."/>
            <person name="Tarlachkov S.V."/>
            <person name="Mustakhimov I."/>
            <person name="Trotsenko Y.A."/>
        </authorList>
    </citation>
    <scope>NUCLEOTIDE SEQUENCE [LARGE SCALE GENOMIC DNA]</scope>
    <source>
        <strain evidence="4 5">Bur 1</strain>
    </source>
</reference>
<feature type="region of interest" description="Disordered" evidence="1">
    <location>
        <begin position="72"/>
        <end position="93"/>
    </location>
</feature>
<keyword evidence="2" id="KW-0732">Signal</keyword>
<feature type="domain" description="DUF4124" evidence="3">
    <location>
        <begin position="10"/>
        <end position="62"/>
    </location>
</feature>
<evidence type="ECO:0000313" key="5">
    <source>
        <dbReference type="Proteomes" id="UP000094379"/>
    </source>
</evidence>
<evidence type="ECO:0000313" key="4">
    <source>
        <dbReference type="EMBL" id="ODN66745.1"/>
    </source>
</evidence>
<evidence type="ECO:0000256" key="2">
    <source>
        <dbReference type="SAM" id="SignalP"/>
    </source>
</evidence>
<dbReference type="Proteomes" id="UP000094379">
    <property type="component" value="Unassembled WGS sequence"/>
</dbReference>
<comment type="caution">
    <text evidence="4">The sequence shown here is derived from an EMBL/GenBank/DDBJ whole genome shotgun (WGS) entry which is preliminary data.</text>
</comment>
<dbReference type="EMBL" id="MCRI01000014">
    <property type="protein sequence ID" value="ODN66745.1"/>
    <property type="molecule type" value="Genomic_DNA"/>
</dbReference>
<evidence type="ECO:0000259" key="3">
    <source>
        <dbReference type="Pfam" id="PF13511"/>
    </source>
</evidence>
<protein>
    <recommendedName>
        <fullName evidence="3">DUF4124 domain-containing protein</fullName>
    </recommendedName>
</protein>
<feature type="region of interest" description="Disordered" evidence="1">
    <location>
        <begin position="111"/>
        <end position="138"/>
    </location>
</feature>
<dbReference type="Pfam" id="PF13511">
    <property type="entry name" value="DUF4124"/>
    <property type="match status" value="1"/>
</dbReference>
<keyword evidence="5" id="KW-1185">Reference proteome</keyword>
<gene>
    <name evidence="4" type="ORF">A9E74_01572</name>
</gene>